<dbReference type="InterPro" id="IPR050189">
    <property type="entry name" value="MFS_Efflux_Transporters"/>
</dbReference>
<keyword evidence="2" id="KW-1003">Cell membrane</keyword>
<accession>A0A939FLL3</accession>
<dbReference type="Pfam" id="PF07690">
    <property type="entry name" value="MFS_1"/>
    <property type="match status" value="1"/>
</dbReference>
<organism evidence="8 9">
    <name type="scientific">Streptomyces triculaminicus</name>
    <dbReference type="NCBI Taxonomy" id="2816232"/>
    <lineage>
        <taxon>Bacteria</taxon>
        <taxon>Bacillati</taxon>
        <taxon>Actinomycetota</taxon>
        <taxon>Actinomycetes</taxon>
        <taxon>Kitasatosporales</taxon>
        <taxon>Streptomycetaceae</taxon>
        <taxon>Streptomyces</taxon>
    </lineage>
</organism>
<keyword evidence="4 6" id="KW-1133">Transmembrane helix</keyword>
<feature type="transmembrane region" description="Helical" evidence="6">
    <location>
        <begin position="121"/>
        <end position="140"/>
    </location>
</feature>
<feature type="transmembrane region" description="Helical" evidence="6">
    <location>
        <begin position="180"/>
        <end position="202"/>
    </location>
</feature>
<feature type="transmembrane region" description="Helical" evidence="6">
    <location>
        <begin position="63"/>
        <end position="82"/>
    </location>
</feature>
<dbReference type="PANTHER" id="PTHR43124:SF3">
    <property type="entry name" value="CHLORAMPHENICOL EFFLUX PUMP RV0191"/>
    <property type="match status" value="1"/>
</dbReference>
<feature type="transmembrane region" description="Helical" evidence="6">
    <location>
        <begin position="152"/>
        <end position="174"/>
    </location>
</feature>
<name>A0A939FLL3_9ACTN</name>
<evidence type="ECO:0000256" key="6">
    <source>
        <dbReference type="SAM" id="Phobius"/>
    </source>
</evidence>
<evidence type="ECO:0000259" key="7">
    <source>
        <dbReference type="PROSITE" id="PS50850"/>
    </source>
</evidence>
<feature type="transmembrane region" description="Helical" evidence="6">
    <location>
        <begin position="295"/>
        <end position="312"/>
    </location>
</feature>
<evidence type="ECO:0000313" key="9">
    <source>
        <dbReference type="Proteomes" id="UP000664781"/>
    </source>
</evidence>
<feature type="transmembrane region" description="Helical" evidence="6">
    <location>
        <begin position="262"/>
        <end position="283"/>
    </location>
</feature>
<dbReference type="EMBL" id="JAFMOF010000002">
    <property type="protein sequence ID" value="MBO0654275.1"/>
    <property type="molecule type" value="Genomic_DNA"/>
</dbReference>
<dbReference type="GO" id="GO:0005886">
    <property type="term" value="C:plasma membrane"/>
    <property type="evidence" value="ECO:0007669"/>
    <property type="project" value="UniProtKB-SubCell"/>
</dbReference>
<evidence type="ECO:0000256" key="2">
    <source>
        <dbReference type="ARBA" id="ARBA00022475"/>
    </source>
</evidence>
<dbReference type="Gene3D" id="1.20.1250.20">
    <property type="entry name" value="MFS general substrate transporter like domains"/>
    <property type="match status" value="1"/>
</dbReference>
<comment type="subcellular location">
    <subcellularLocation>
        <location evidence="1">Cell membrane</location>
        <topology evidence="1">Multi-pass membrane protein</topology>
    </subcellularLocation>
</comment>
<evidence type="ECO:0000256" key="3">
    <source>
        <dbReference type="ARBA" id="ARBA00022692"/>
    </source>
</evidence>
<evidence type="ECO:0000256" key="4">
    <source>
        <dbReference type="ARBA" id="ARBA00022989"/>
    </source>
</evidence>
<dbReference type="GO" id="GO:0022857">
    <property type="term" value="F:transmembrane transporter activity"/>
    <property type="evidence" value="ECO:0007669"/>
    <property type="project" value="InterPro"/>
</dbReference>
<reference evidence="8" key="1">
    <citation type="submission" date="2021-03" db="EMBL/GenBank/DDBJ databases">
        <title>Streptomyces strains.</title>
        <authorList>
            <person name="Lund M.B."/>
            <person name="Toerring T."/>
        </authorList>
    </citation>
    <scope>NUCLEOTIDE SEQUENCE</scope>
    <source>
        <strain evidence="8">JCM 4242</strain>
    </source>
</reference>
<keyword evidence="9" id="KW-1185">Reference proteome</keyword>
<feature type="transmembrane region" description="Helical" evidence="6">
    <location>
        <begin position="225"/>
        <end position="250"/>
    </location>
</feature>
<keyword evidence="5 6" id="KW-0472">Membrane</keyword>
<dbReference type="RefSeq" id="WP_207247560.1">
    <property type="nucleotide sequence ID" value="NZ_JAFMOF010000002.1"/>
</dbReference>
<dbReference type="PROSITE" id="PS50850">
    <property type="entry name" value="MFS"/>
    <property type="match status" value="1"/>
</dbReference>
<feature type="domain" description="Major facilitator superfamily (MFS) profile" evidence="7">
    <location>
        <begin position="28"/>
        <end position="405"/>
    </location>
</feature>
<sequence length="409" mass="41885">MSGPGPGPLVVPRPEAAEDDRRATPWGRCAVLYAFLFLMGCETFLVSPLLPTIADDLNVGTGAAARIVTAYVLTYAVAAPLLGGVSDRFPRRVFVAGGGLLFLCGNLLCAMAGSLGALTAARALTGLGGAMAAPAMWAYFAEAAAPRQRGRAVAGGVACYALGQVLGVPLGGLLARTADWSWAFAALAAGLVPVVVLVLWLLRGPRPARRGSVLGGFGIWRDRRLALPLLSTGFLQAGRLGAYTFVGALFTERFGFDVGRLGLVGLLVGAGSLAGSVLAGRVIDRVRERGRDENGLSAVLALVFVAAAVVALSVTQLAVTLAALFVWFAAGGAFYTTQQTYLGSASPRRRASVVSWNGTLDHLGVAVGTTVLSPWQPAGPAFVAVTAGLGVIAAGLSAVTARSNARLKA</sequence>
<evidence type="ECO:0000256" key="1">
    <source>
        <dbReference type="ARBA" id="ARBA00004651"/>
    </source>
</evidence>
<dbReference type="InterPro" id="IPR011701">
    <property type="entry name" value="MFS"/>
</dbReference>
<feature type="transmembrane region" description="Helical" evidence="6">
    <location>
        <begin position="94"/>
        <end position="115"/>
    </location>
</feature>
<dbReference type="AlphaFoldDB" id="A0A939FLL3"/>
<comment type="caution">
    <text evidence="8">The sequence shown here is derived from an EMBL/GenBank/DDBJ whole genome shotgun (WGS) entry which is preliminary data.</text>
</comment>
<protein>
    <submittedName>
        <fullName evidence="8">MFS transporter</fullName>
    </submittedName>
</protein>
<feature type="transmembrane region" description="Helical" evidence="6">
    <location>
        <begin position="381"/>
        <end position="401"/>
    </location>
</feature>
<dbReference type="InterPro" id="IPR036259">
    <property type="entry name" value="MFS_trans_sf"/>
</dbReference>
<feature type="transmembrane region" description="Helical" evidence="6">
    <location>
        <begin position="30"/>
        <end position="51"/>
    </location>
</feature>
<dbReference type="Proteomes" id="UP000664781">
    <property type="component" value="Unassembled WGS sequence"/>
</dbReference>
<evidence type="ECO:0000313" key="8">
    <source>
        <dbReference type="EMBL" id="MBO0654275.1"/>
    </source>
</evidence>
<dbReference type="InterPro" id="IPR020846">
    <property type="entry name" value="MFS_dom"/>
</dbReference>
<proteinExistence type="predicted"/>
<dbReference type="PANTHER" id="PTHR43124">
    <property type="entry name" value="PURINE EFFLUX PUMP PBUE"/>
    <property type="match status" value="1"/>
</dbReference>
<dbReference type="CDD" id="cd17324">
    <property type="entry name" value="MFS_NepI_like"/>
    <property type="match status" value="1"/>
</dbReference>
<keyword evidence="3 6" id="KW-0812">Transmembrane</keyword>
<dbReference type="SUPFAM" id="SSF103473">
    <property type="entry name" value="MFS general substrate transporter"/>
    <property type="match status" value="1"/>
</dbReference>
<evidence type="ECO:0000256" key="5">
    <source>
        <dbReference type="ARBA" id="ARBA00023136"/>
    </source>
</evidence>
<gene>
    <name evidence="8" type="ORF">J1792_16290</name>
</gene>